<dbReference type="GO" id="GO:0003700">
    <property type="term" value="F:DNA-binding transcription factor activity"/>
    <property type="evidence" value="ECO:0007669"/>
    <property type="project" value="InterPro"/>
</dbReference>
<evidence type="ECO:0000256" key="7">
    <source>
        <dbReference type="ARBA" id="ARBA00023163"/>
    </source>
</evidence>
<accession>A0A2U1L380</accession>
<dbReference type="STRING" id="35608.A0A2U1L380"/>
<keyword evidence="8" id="KW-0539">Nucleus</keyword>
<dbReference type="GO" id="GO:0005634">
    <property type="term" value="C:nucleus"/>
    <property type="evidence" value="ECO:0007669"/>
    <property type="project" value="UniProtKB-SubCell"/>
</dbReference>
<keyword evidence="12" id="KW-1185">Reference proteome</keyword>
<evidence type="ECO:0000256" key="6">
    <source>
        <dbReference type="ARBA" id="ARBA00023125"/>
    </source>
</evidence>
<dbReference type="EMBL" id="PKPP01011834">
    <property type="protein sequence ID" value="PWA43434.1"/>
    <property type="molecule type" value="Genomic_DNA"/>
</dbReference>
<evidence type="ECO:0000256" key="5">
    <source>
        <dbReference type="ARBA" id="ARBA00023016"/>
    </source>
</evidence>
<dbReference type="OrthoDB" id="60033at2759"/>
<gene>
    <name evidence="11" type="ORF">CTI12_AA535760</name>
</gene>
<keyword evidence="5 11" id="KW-0346">Stress response</keyword>
<comment type="subcellular location">
    <subcellularLocation>
        <location evidence="1">Nucleus</location>
    </subcellularLocation>
</comment>
<dbReference type="GO" id="GO:0034605">
    <property type="term" value="P:cellular response to heat"/>
    <property type="evidence" value="ECO:0007669"/>
    <property type="project" value="TreeGrafter"/>
</dbReference>
<keyword evidence="6 11" id="KW-0238">DNA-binding</keyword>
<dbReference type="SMART" id="SM00415">
    <property type="entry name" value="HSF"/>
    <property type="match status" value="1"/>
</dbReference>
<dbReference type="Proteomes" id="UP000245207">
    <property type="component" value="Unassembled WGS sequence"/>
</dbReference>
<evidence type="ECO:0000256" key="8">
    <source>
        <dbReference type="ARBA" id="ARBA00023242"/>
    </source>
</evidence>
<feature type="domain" description="HSF-type DNA-binding" evidence="10">
    <location>
        <begin position="7"/>
        <end position="100"/>
    </location>
</feature>
<evidence type="ECO:0000256" key="9">
    <source>
        <dbReference type="RuleBase" id="RU004020"/>
    </source>
</evidence>
<keyword evidence="7" id="KW-0804">Transcription</keyword>
<dbReference type="FunFam" id="1.10.10.10:FF:000037">
    <property type="entry name" value="Heat stress transcription factor B-4"/>
    <property type="match status" value="1"/>
</dbReference>
<evidence type="ECO:0000313" key="12">
    <source>
        <dbReference type="Proteomes" id="UP000245207"/>
    </source>
</evidence>
<dbReference type="AlphaFoldDB" id="A0A2U1L380"/>
<name>A0A2U1L380_ARTAN</name>
<evidence type="ECO:0000256" key="4">
    <source>
        <dbReference type="ARBA" id="ARBA00023015"/>
    </source>
</evidence>
<dbReference type="SUPFAM" id="SSF46785">
    <property type="entry name" value="Winged helix' DNA-binding domain"/>
    <property type="match status" value="1"/>
</dbReference>
<evidence type="ECO:0000256" key="1">
    <source>
        <dbReference type="ARBA" id="ARBA00004123"/>
    </source>
</evidence>
<dbReference type="GO" id="GO:0000978">
    <property type="term" value="F:RNA polymerase II cis-regulatory region sequence-specific DNA binding"/>
    <property type="evidence" value="ECO:0007669"/>
    <property type="project" value="TreeGrafter"/>
</dbReference>
<dbReference type="InterPro" id="IPR036390">
    <property type="entry name" value="WH_DNA-bd_sf"/>
</dbReference>
<protein>
    <submittedName>
        <fullName evidence="11">Heat shock factor (HSF)-type, DNA-binding</fullName>
    </submittedName>
</protein>
<evidence type="ECO:0000313" key="11">
    <source>
        <dbReference type="EMBL" id="PWA43434.1"/>
    </source>
</evidence>
<reference evidence="11 12" key="1">
    <citation type="journal article" date="2018" name="Mol. Plant">
        <title>The genome of Artemisia annua provides insight into the evolution of Asteraceae family and artemisinin biosynthesis.</title>
        <authorList>
            <person name="Shen Q."/>
            <person name="Zhang L."/>
            <person name="Liao Z."/>
            <person name="Wang S."/>
            <person name="Yan T."/>
            <person name="Shi P."/>
            <person name="Liu M."/>
            <person name="Fu X."/>
            <person name="Pan Q."/>
            <person name="Wang Y."/>
            <person name="Lv Z."/>
            <person name="Lu X."/>
            <person name="Zhang F."/>
            <person name="Jiang W."/>
            <person name="Ma Y."/>
            <person name="Chen M."/>
            <person name="Hao X."/>
            <person name="Li L."/>
            <person name="Tang Y."/>
            <person name="Lv G."/>
            <person name="Zhou Y."/>
            <person name="Sun X."/>
            <person name="Brodelius P.E."/>
            <person name="Rose J.K.C."/>
            <person name="Tang K."/>
        </authorList>
    </citation>
    <scope>NUCLEOTIDE SEQUENCE [LARGE SCALE GENOMIC DNA]</scope>
    <source>
        <strain evidence="12">cv. Huhao1</strain>
        <tissue evidence="11">Leaf</tissue>
    </source>
</reference>
<dbReference type="Gene3D" id="1.10.10.10">
    <property type="entry name" value="Winged helix-like DNA-binding domain superfamily/Winged helix DNA-binding domain"/>
    <property type="match status" value="1"/>
</dbReference>
<dbReference type="Pfam" id="PF00447">
    <property type="entry name" value="HSF_DNA-bind"/>
    <property type="match status" value="1"/>
</dbReference>
<dbReference type="PRINTS" id="PR00056">
    <property type="entry name" value="HSFDOMAIN"/>
</dbReference>
<keyword evidence="4" id="KW-0805">Transcription regulation</keyword>
<dbReference type="PANTHER" id="PTHR10015">
    <property type="entry name" value="HEAT SHOCK TRANSCRIPTION FACTOR"/>
    <property type="match status" value="1"/>
</dbReference>
<proteinExistence type="inferred from homology"/>
<dbReference type="PANTHER" id="PTHR10015:SF325">
    <property type="entry name" value="HEAT STRESS TRANSCRIPTION FACTOR A-8"/>
    <property type="match status" value="1"/>
</dbReference>
<dbReference type="GO" id="GO:0006357">
    <property type="term" value="P:regulation of transcription by RNA polymerase II"/>
    <property type="evidence" value="ECO:0007669"/>
    <property type="project" value="TreeGrafter"/>
</dbReference>
<sequence length="300" mass="34915">MVKNNSNIAPFILKCYEMVDDPTTDYMISWSLANDSFIVWNESLFTSQLLPKYFKHNTFSSFQRQLNIYGFKKNDTDRWEFANEGFIKDQKHLLMSINRKKPSQVTPQQKVTKPKRITATPHEGNQYAVLWKEVESLKTDKNVLMHELVKQRQHQTTSRNKMLVLRDQLKGMEENQQQMLSFIVVAMRSLESNWLESELNSNTILNPVKRDSEPVVKPCEGAIVKYQPLFVEHDSTSEDSLEMDLTSDEVKDLLENMDFMCGSPVRENDDPFVFHDMSDSDRMMDQMLSSPSSEIKTASF</sequence>
<keyword evidence="3" id="KW-0597">Phosphoprotein</keyword>
<organism evidence="11 12">
    <name type="scientific">Artemisia annua</name>
    <name type="common">Sweet wormwood</name>
    <dbReference type="NCBI Taxonomy" id="35608"/>
    <lineage>
        <taxon>Eukaryota</taxon>
        <taxon>Viridiplantae</taxon>
        <taxon>Streptophyta</taxon>
        <taxon>Embryophyta</taxon>
        <taxon>Tracheophyta</taxon>
        <taxon>Spermatophyta</taxon>
        <taxon>Magnoliopsida</taxon>
        <taxon>eudicotyledons</taxon>
        <taxon>Gunneridae</taxon>
        <taxon>Pentapetalae</taxon>
        <taxon>asterids</taxon>
        <taxon>campanulids</taxon>
        <taxon>Asterales</taxon>
        <taxon>Asteraceae</taxon>
        <taxon>Asteroideae</taxon>
        <taxon>Anthemideae</taxon>
        <taxon>Artemisiinae</taxon>
        <taxon>Artemisia</taxon>
    </lineage>
</organism>
<evidence type="ECO:0000256" key="3">
    <source>
        <dbReference type="ARBA" id="ARBA00022553"/>
    </source>
</evidence>
<dbReference type="InterPro" id="IPR000232">
    <property type="entry name" value="HSF_DNA-bd"/>
</dbReference>
<evidence type="ECO:0000259" key="10">
    <source>
        <dbReference type="SMART" id="SM00415"/>
    </source>
</evidence>
<comment type="subunit">
    <text evidence="2">Homotrimer.</text>
</comment>
<comment type="similarity">
    <text evidence="9">Belongs to the HSF family.</text>
</comment>
<evidence type="ECO:0000256" key="2">
    <source>
        <dbReference type="ARBA" id="ARBA00011233"/>
    </source>
</evidence>
<comment type="caution">
    <text evidence="11">The sequence shown here is derived from an EMBL/GenBank/DDBJ whole genome shotgun (WGS) entry which is preliminary data.</text>
</comment>
<dbReference type="InterPro" id="IPR036388">
    <property type="entry name" value="WH-like_DNA-bd_sf"/>
</dbReference>